<dbReference type="EMBL" id="JBINXB010000057">
    <property type="protein sequence ID" value="MFH6568890.1"/>
    <property type="molecule type" value="Genomic_DNA"/>
</dbReference>
<dbReference type="Pfam" id="PF00563">
    <property type="entry name" value="EAL"/>
    <property type="match status" value="1"/>
</dbReference>
<dbReference type="Proteomes" id="UP001609821">
    <property type="component" value="Unassembled WGS sequence"/>
</dbReference>
<dbReference type="InterPro" id="IPR001633">
    <property type="entry name" value="EAL_dom"/>
</dbReference>
<protein>
    <submittedName>
        <fullName evidence="2">EAL domain-containing protein</fullName>
    </submittedName>
</protein>
<evidence type="ECO:0000313" key="2">
    <source>
        <dbReference type="EMBL" id="MFH6568890.1"/>
    </source>
</evidence>
<dbReference type="PANTHER" id="PTHR33121">
    <property type="entry name" value="CYCLIC DI-GMP PHOSPHODIESTERASE PDEF"/>
    <property type="match status" value="1"/>
</dbReference>
<dbReference type="SMART" id="SM00052">
    <property type="entry name" value="EAL"/>
    <property type="match status" value="1"/>
</dbReference>
<dbReference type="SUPFAM" id="SSF141868">
    <property type="entry name" value="EAL domain-like"/>
    <property type="match status" value="1"/>
</dbReference>
<reference evidence="2 3" key="1">
    <citation type="submission" date="2024-10" db="EMBL/GenBank/DDBJ databases">
        <title>Aeromonas and Pseudomonas from the Cagarras Archipelago, Rio de Janeiro, Brazil.</title>
        <authorList>
            <person name="Canellas A.L.B."/>
            <person name="Laport M.S."/>
        </authorList>
    </citation>
    <scope>NUCLEOTIDE SEQUENCE [LARGE SCALE GENOMIC DNA]</scope>
    <source>
        <strain evidence="2 3">CPF-4</strain>
    </source>
</reference>
<dbReference type="RefSeq" id="WP_261738460.1">
    <property type="nucleotide sequence ID" value="NZ_JBINXA010000002.1"/>
</dbReference>
<dbReference type="InterPro" id="IPR035919">
    <property type="entry name" value="EAL_sf"/>
</dbReference>
<sequence length="278" mass="30814">MQTNNGQSISSTALRAELMCELEVLRALDEKEIIPYFQPKVCLATQKILGVEVLARWKHSQHGLLSPLFFLHLISNEDLHQQLFSCLLAQGLKLHKYLYSIGESLVFSYNIEASQLADSGFAEALVWQIKKAGVPLNQITLEVTEKEGLDLDAECVENIATLIKHGLKLSLDDFGTGYSSIMRLADLPFSQIKLDAEFVARSQGVKETRIIECVAALARSLDLELVAEGVETQAQCAHLQHLGVDSAQGYWFHKPMGGAVLLKVILADKPLQRFLLQG</sequence>
<evidence type="ECO:0000313" key="3">
    <source>
        <dbReference type="Proteomes" id="UP001609821"/>
    </source>
</evidence>
<dbReference type="CDD" id="cd01948">
    <property type="entry name" value="EAL"/>
    <property type="match status" value="1"/>
</dbReference>
<dbReference type="PANTHER" id="PTHR33121:SF70">
    <property type="entry name" value="SIGNALING PROTEIN YKOW"/>
    <property type="match status" value="1"/>
</dbReference>
<proteinExistence type="predicted"/>
<name>A0ABW7M4R7_9PSED</name>
<dbReference type="InterPro" id="IPR050706">
    <property type="entry name" value="Cyclic-di-GMP_PDE-like"/>
</dbReference>
<dbReference type="PROSITE" id="PS50883">
    <property type="entry name" value="EAL"/>
    <property type="match status" value="1"/>
</dbReference>
<feature type="domain" description="EAL" evidence="1">
    <location>
        <begin position="17"/>
        <end position="269"/>
    </location>
</feature>
<organism evidence="2 3">
    <name type="scientific">Pseudomonas kulmbachensis</name>
    <dbReference type="NCBI Taxonomy" id="3043408"/>
    <lineage>
        <taxon>Bacteria</taxon>
        <taxon>Pseudomonadati</taxon>
        <taxon>Pseudomonadota</taxon>
        <taxon>Gammaproteobacteria</taxon>
        <taxon>Pseudomonadales</taxon>
        <taxon>Pseudomonadaceae</taxon>
        <taxon>Pseudomonas</taxon>
    </lineage>
</organism>
<keyword evidence="3" id="KW-1185">Reference proteome</keyword>
<accession>A0ABW7M4R7</accession>
<evidence type="ECO:0000259" key="1">
    <source>
        <dbReference type="PROSITE" id="PS50883"/>
    </source>
</evidence>
<gene>
    <name evidence="2" type="ORF">ACHMWK_23315</name>
</gene>
<dbReference type="Gene3D" id="3.20.20.450">
    <property type="entry name" value="EAL domain"/>
    <property type="match status" value="1"/>
</dbReference>
<comment type="caution">
    <text evidence="2">The sequence shown here is derived from an EMBL/GenBank/DDBJ whole genome shotgun (WGS) entry which is preliminary data.</text>
</comment>